<dbReference type="OrthoDB" id="3669612at2759"/>
<reference evidence="1" key="1">
    <citation type="journal article" date="2020" name="Stud. Mycol.">
        <title>101 Dothideomycetes genomes: a test case for predicting lifestyles and emergence of pathogens.</title>
        <authorList>
            <person name="Haridas S."/>
            <person name="Albert R."/>
            <person name="Binder M."/>
            <person name="Bloem J."/>
            <person name="Labutti K."/>
            <person name="Salamov A."/>
            <person name="Andreopoulos B."/>
            <person name="Baker S."/>
            <person name="Barry K."/>
            <person name="Bills G."/>
            <person name="Bluhm B."/>
            <person name="Cannon C."/>
            <person name="Castanera R."/>
            <person name="Culley D."/>
            <person name="Daum C."/>
            <person name="Ezra D."/>
            <person name="Gonzalez J."/>
            <person name="Henrissat B."/>
            <person name="Kuo A."/>
            <person name="Liang C."/>
            <person name="Lipzen A."/>
            <person name="Lutzoni F."/>
            <person name="Magnuson J."/>
            <person name="Mondo S."/>
            <person name="Nolan M."/>
            <person name="Ohm R."/>
            <person name="Pangilinan J."/>
            <person name="Park H.-J."/>
            <person name="Ramirez L."/>
            <person name="Alfaro M."/>
            <person name="Sun H."/>
            <person name="Tritt A."/>
            <person name="Yoshinaga Y."/>
            <person name="Zwiers L.-H."/>
            <person name="Turgeon B."/>
            <person name="Goodwin S."/>
            <person name="Spatafora J."/>
            <person name="Crous P."/>
            <person name="Grigoriev I."/>
        </authorList>
    </citation>
    <scope>NUCLEOTIDE SEQUENCE</scope>
    <source>
        <strain evidence="1">CBS 675.92</strain>
    </source>
</reference>
<evidence type="ECO:0000313" key="1">
    <source>
        <dbReference type="EMBL" id="KAF1957887.1"/>
    </source>
</evidence>
<dbReference type="Proteomes" id="UP000800035">
    <property type="component" value="Unassembled WGS sequence"/>
</dbReference>
<evidence type="ECO:0000313" key="2">
    <source>
        <dbReference type="Proteomes" id="UP000800035"/>
    </source>
</evidence>
<accession>A0A6A5U9T8</accession>
<name>A0A6A5U9T8_9PLEO</name>
<dbReference type="AlphaFoldDB" id="A0A6A5U9T8"/>
<gene>
    <name evidence="1" type="ORF">CC80DRAFT_546942</name>
</gene>
<sequence>MATQAEFQRLVEAWGNENTFVLANSKLKQNTPARYQSPVPVPAVPNLTGTVNSIFAKNKWPVANWAANTQLKILASQPMMSVLRRIRLGTLTTDLRTGLQSLSYTQPTTDAGIRTANAMVRLGLATLGEKLEFLWGVGIPSPNDQSQIHAQHILRLVNFGKDYWLDAAGMAASRNGTLNLDGSKRHYIVVNDAYRQYFSQPRPGSGVVTNRTHYRDYKTMFALAVLLVHDLSHAFYARNRTDSIGRHKEPYYDREESRISGSSEGELGFALERALFGVDINMVMQHTMGANFEVWPLDVLWTTKPARYEAVGLGKLGYLVYPMDPTWLVNFCQDAFWRPLIGHSAPPLSLRPLNTLRCPLTTDAVGRMEMTATAGEGWAWTKAGMGRGSLQMYMAARDQKLRQLLEELR</sequence>
<organism evidence="1 2">
    <name type="scientific">Byssothecium circinans</name>
    <dbReference type="NCBI Taxonomy" id="147558"/>
    <lineage>
        <taxon>Eukaryota</taxon>
        <taxon>Fungi</taxon>
        <taxon>Dikarya</taxon>
        <taxon>Ascomycota</taxon>
        <taxon>Pezizomycotina</taxon>
        <taxon>Dothideomycetes</taxon>
        <taxon>Pleosporomycetidae</taxon>
        <taxon>Pleosporales</taxon>
        <taxon>Massarineae</taxon>
        <taxon>Massarinaceae</taxon>
        <taxon>Byssothecium</taxon>
    </lineage>
</organism>
<dbReference type="EMBL" id="ML976988">
    <property type="protein sequence ID" value="KAF1957887.1"/>
    <property type="molecule type" value="Genomic_DNA"/>
</dbReference>
<protein>
    <submittedName>
        <fullName evidence="1">Uncharacterized protein</fullName>
    </submittedName>
</protein>
<proteinExistence type="predicted"/>
<keyword evidence="2" id="KW-1185">Reference proteome</keyword>